<organism evidence="3 4">
    <name type="scientific">Egibacter rhizosphaerae</name>
    <dbReference type="NCBI Taxonomy" id="1670831"/>
    <lineage>
        <taxon>Bacteria</taxon>
        <taxon>Bacillati</taxon>
        <taxon>Actinomycetota</taxon>
        <taxon>Nitriliruptoria</taxon>
        <taxon>Egibacterales</taxon>
        <taxon>Egibacteraceae</taxon>
        <taxon>Egibacter</taxon>
    </lineage>
</organism>
<feature type="region of interest" description="Disordered" evidence="1">
    <location>
        <begin position="102"/>
        <end position="220"/>
    </location>
</feature>
<evidence type="ECO:0000256" key="1">
    <source>
        <dbReference type="SAM" id="MobiDB-lite"/>
    </source>
</evidence>
<keyword evidence="4" id="KW-1185">Reference proteome</keyword>
<dbReference type="Proteomes" id="UP000291469">
    <property type="component" value="Chromosome"/>
</dbReference>
<gene>
    <name evidence="3" type="ORF">ER308_20695</name>
</gene>
<evidence type="ECO:0000313" key="4">
    <source>
        <dbReference type="Proteomes" id="UP000291469"/>
    </source>
</evidence>
<evidence type="ECO:0000313" key="3">
    <source>
        <dbReference type="EMBL" id="QBI21736.1"/>
    </source>
</evidence>
<feature type="compositionally biased region" description="Basic and acidic residues" evidence="1">
    <location>
        <begin position="174"/>
        <end position="186"/>
    </location>
</feature>
<dbReference type="KEGG" id="erz:ER308_20695"/>
<keyword evidence="2" id="KW-0472">Membrane</keyword>
<dbReference type="RefSeq" id="WP_131156728.1">
    <property type="nucleotide sequence ID" value="NZ_CP036402.1"/>
</dbReference>
<feature type="compositionally biased region" description="Pro residues" evidence="1">
    <location>
        <begin position="42"/>
        <end position="61"/>
    </location>
</feature>
<keyword evidence="2" id="KW-0812">Transmembrane</keyword>
<dbReference type="AlphaFoldDB" id="A0A411YKM1"/>
<sequence length="220" mass="22871">MQAILMLTIVLVIVLLVALFVYDAKRSRGGEQEPAEEEPDAPPRGSPTPPPAPPAEDPSPAPGRESARSPVDAEALATHVRKLRRAVDAELVSRDEAVESILRQSGDRLSPEAATRLLDGGPDDPLAPEVGHVPDDVEPSDEPRFPDAAGEGADGLVPGGDVPDTPDELLGEPPSREPDPDPRELDPDAGESEAGESEAGENEAGDEGEGGADGGEPSRE</sequence>
<reference evidence="3 4" key="1">
    <citation type="submission" date="2019-01" db="EMBL/GenBank/DDBJ databases">
        <title>Egibacter rhizosphaerae EGI 80759T.</title>
        <authorList>
            <person name="Chen D.-D."/>
            <person name="Tian Y."/>
            <person name="Jiao J.-Y."/>
            <person name="Zhang X.-T."/>
            <person name="Zhang Y.-G."/>
            <person name="Zhang Y."/>
            <person name="Xiao M."/>
            <person name="Shu W.-S."/>
            <person name="Li W.-J."/>
        </authorList>
    </citation>
    <scope>NUCLEOTIDE SEQUENCE [LARGE SCALE GENOMIC DNA]</scope>
    <source>
        <strain evidence="3 4">EGI 80759</strain>
    </source>
</reference>
<feature type="region of interest" description="Disordered" evidence="1">
    <location>
        <begin position="27"/>
        <end position="74"/>
    </location>
</feature>
<keyword evidence="2" id="KW-1133">Transmembrane helix</keyword>
<accession>A0A411YKM1</accession>
<name>A0A411YKM1_9ACTN</name>
<protein>
    <submittedName>
        <fullName evidence="3">Uncharacterized protein</fullName>
    </submittedName>
</protein>
<proteinExistence type="predicted"/>
<feature type="compositionally biased region" description="Acidic residues" evidence="1">
    <location>
        <begin position="187"/>
        <end position="210"/>
    </location>
</feature>
<evidence type="ECO:0000256" key="2">
    <source>
        <dbReference type="SAM" id="Phobius"/>
    </source>
</evidence>
<feature type="transmembrane region" description="Helical" evidence="2">
    <location>
        <begin position="6"/>
        <end position="22"/>
    </location>
</feature>
<dbReference type="EMBL" id="CP036402">
    <property type="protein sequence ID" value="QBI21736.1"/>
    <property type="molecule type" value="Genomic_DNA"/>
</dbReference>